<proteinExistence type="inferred from homology"/>
<dbReference type="Pfam" id="PF04073">
    <property type="entry name" value="tRNA_edit"/>
    <property type="match status" value="1"/>
</dbReference>
<name>A0A0B8NT96_9VIBR</name>
<evidence type="ECO:0000259" key="2">
    <source>
        <dbReference type="Pfam" id="PF04073"/>
    </source>
</evidence>
<evidence type="ECO:0000256" key="1">
    <source>
        <dbReference type="ARBA" id="ARBA00010201"/>
    </source>
</evidence>
<reference evidence="3 4" key="1">
    <citation type="submission" date="2015-01" db="EMBL/GenBank/DDBJ databases">
        <title>Vibrio sp. C1 JCM 19231 whole genome shotgun sequence.</title>
        <authorList>
            <person name="Sawabe T."/>
            <person name="Meirelles P."/>
            <person name="Feng G."/>
            <person name="Sayaka M."/>
            <person name="Hattori M."/>
            <person name="Ohkuma M."/>
        </authorList>
    </citation>
    <scope>NUCLEOTIDE SEQUENCE [LARGE SCALE GENOMIC DNA]</scope>
    <source>
        <strain evidence="4">JCM 19231</strain>
    </source>
</reference>
<dbReference type="RefSeq" id="WP_261836418.1">
    <property type="nucleotide sequence ID" value="NZ_AP024882.1"/>
</dbReference>
<dbReference type="PANTHER" id="PTHR31423">
    <property type="entry name" value="YBAK DOMAIN-CONTAINING PROTEIN"/>
    <property type="match status" value="1"/>
</dbReference>
<dbReference type="Proteomes" id="UP000031671">
    <property type="component" value="Unassembled WGS sequence"/>
</dbReference>
<feature type="domain" description="YbaK/aminoacyl-tRNA synthetase-associated" evidence="2">
    <location>
        <begin position="19"/>
        <end position="143"/>
    </location>
</feature>
<dbReference type="InterPro" id="IPR040285">
    <property type="entry name" value="ProX/PRXD1"/>
</dbReference>
<evidence type="ECO:0000313" key="3">
    <source>
        <dbReference type="EMBL" id="GAM57780.1"/>
    </source>
</evidence>
<dbReference type="SUPFAM" id="SSF55826">
    <property type="entry name" value="YbaK/ProRS associated domain"/>
    <property type="match status" value="1"/>
</dbReference>
<protein>
    <recommendedName>
        <fullName evidence="2">YbaK/aminoacyl-tRNA synthetase-associated domain-containing protein</fullName>
    </recommendedName>
</protein>
<accession>A0A0B8NT96</accession>
<dbReference type="InterPro" id="IPR036754">
    <property type="entry name" value="YbaK/aa-tRNA-synt-asso_dom_sf"/>
</dbReference>
<gene>
    <name evidence="3" type="ORF">JCM19231_4192</name>
</gene>
<dbReference type="PANTHER" id="PTHR31423:SF3">
    <property type="entry name" value="PROLYL-TRNA SYNTHETASE ASSOCIATED DOMAIN-CONTAINING PROTEIN 1-RELATED"/>
    <property type="match status" value="1"/>
</dbReference>
<dbReference type="EMBL" id="BBRZ01000064">
    <property type="protein sequence ID" value="GAM57780.1"/>
    <property type="molecule type" value="Genomic_DNA"/>
</dbReference>
<comment type="caution">
    <text evidence="3">The sequence shown here is derived from an EMBL/GenBank/DDBJ whole genome shotgun (WGS) entry which is preliminary data.</text>
</comment>
<comment type="similarity">
    <text evidence="1">Belongs to the PRORSD1 family.</text>
</comment>
<dbReference type="AlphaFoldDB" id="A0A0B8NT96"/>
<keyword evidence="4" id="KW-1185">Reference proteome</keyword>
<evidence type="ECO:0000313" key="4">
    <source>
        <dbReference type="Proteomes" id="UP000031671"/>
    </source>
</evidence>
<dbReference type="Gene3D" id="3.90.960.10">
    <property type="entry name" value="YbaK/aminoacyl-tRNA synthetase-associated domain"/>
    <property type="match status" value="1"/>
</dbReference>
<organism evidence="3 4">
    <name type="scientific">Vibrio ishigakensis</name>
    <dbReference type="NCBI Taxonomy" id="1481914"/>
    <lineage>
        <taxon>Bacteria</taxon>
        <taxon>Pseudomonadati</taxon>
        <taxon>Pseudomonadota</taxon>
        <taxon>Gammaproteobacteria</taxon>
        <taxon>Vibrionales</taxon>
        <taxon>Vibrionaceae</taxon>
        <taxon>Vibrio</taxon>
    </lineage>
</organism>
<dbReference type="GO" id="GO:0002161">
    <property type="term" value="F:aminoacyl-tRNA deacylase activity"/>
    <property type="evidence" value="ECO:0007669"/>
    <property type="project" value="InterPro"/>
</dbReference>
<reference evidence="3 4" key="2">
    <citation type="submission" date="2015-01" db="EMBL/GenBank/DDBJ databases">
        <authorList>
            <consortium name="NBRP consortium"/>
            <person name="Sawabe T."/>
            <person name="Meirelles P."/>
            <person name="Feng G."/>
            <person name="Sayaka M."/>
            <person name="Hattori M."/>
            <person name="Ohkuma M."/>
        </authorList>
    </citation>
    <scope>NUCLEOTIDE SEQUENCE [LARGE SCALE GENOMIC DNA]</scope>
    <source>
        <strain evidence="4">JCM 19231</strain>
    </source>
</reference>
<dbReference type="InterPro" id="IPR007214">
    <property type="entry name" value="YbaK/aa-tRNA-synth-assoc-dom"/>
</dbReference>
<sequence>MDIYQFLRDNQVSFQSFEHPPVLTIEEANQLDIEIPGLPTKNLFLRDGKGKKHWLWVGADDENVDLNALSQTLEVKRMSLGSSDRLAKYLSSEPGRVSLLDIFRAEPHQVTLLITQKVWDSETLHCHPYENTATLEVNTEQLKPLLLSMDNEVKVLN</sequence>